<sequence length="69" mass="8105">MAEPITCQHRSRTPVVANWRSLAQMKFSFEIAVLLFLYQNQYFVALYGDGSTFISHSVRVHQVWDFPRI</sequence>
<dbReference type="AlphaFoldDB" id="A0A9X5E3F3"/>
<organism evidence="1 2">
    <name type="scientific">Scytonema millei VB511283</name>
    <dbReference type="NCBI Taxonomy" id="1245923"/>
    <lineage>
        <taxon>Bacteria</taxon>
        <taxon>Bacillati</taxon>
        <taxon>Cyanobacteriota</taxon>
        <taxon>Cyanophyceae</taxon>
        <taxon>Nostocales</taxon>
        <taxon>Scytonemataceae</taxon>
        <taxon>Scytonema</taxon>
    </lineage>
</organism>
<reference evidence="1 2" key="1">
    <citation type="journal article" date="2015" name="Genome Announc.">
        <title>Draft Genome Sequence of the Terrestrial Cyanobacterium Scytonema millei VB511283, Isolated from Eastern India.</title>
        <authorList>
            <person name="Sen D."/>
            <person name="Chandrababunaidu M.M."/>
            <person name="Singh D."/>
            <person name="Sanghi N."/>
            <person name="Ghorai A."/>
            <person name="Mishra G.P."/>
            <person name="Madduluri M."/>
            <person name="Adhikary S.P."/>
            <person name="Tripathy S."/>
        </authorList>
    </citation>
    <scope>NUCLEOTIDE SEQUENCE [LARGE SCALE GENOMIC DNA]</scope>
    <source>
        <strain evidence="1 2">VB511283</strain>
    </source>
</reference>
<dbReference type="EMBL" id="JTJC03000001">
    <property type="protein sequence ID" value="NHC34298.1"/>
    <property type="molecule type" value="Genomic_DNA"/>
</dbReference>
<comment type="caution">
    <text evidence="1">The sequence shown here is derived from an EMBL/GenBank/DDBJ whole genome shotgun (WGS) entry which is preliminary data.</text>
</comment>
<proteinExistence type="predicted"/>
<evidence type="ECO:0000313" key="2">
    <source>
        <dbReference type="Proteomes" id="UP000031532"/>
    </source>
</evidence>
<evidence type="ECO:0000313" key="1">
    <source>
        <dbReference type="EMBL" id="NHC34298.1"/>
    </source>
</evidence>
<name>A0A9X5E3F3_9CYAN</name>
<protein>
    <submittedName>
        <fullName evidence="1">Uncharacterized protein</fullName>
    </submittedName>
</protein>
<dbReference type="RefSeq" id="WP_132866693.1">
    <property type="nucleotide sequence ID" value="NZ_JTJC03000001.1"/>
</dbReference>
<keyword evidence="2" id="KW-1185">Reference proteome</keyword>
<dbReference type="Proteomes" id="UP000031532">
    <property type="component" value="Unassembled WGS sequence"/>
</dbReference>
<gene>
    <name evidence="1" type="ORF">QH73_0006435</name>
</gene>
<accession>A0A9X5E3F3</accession>